<dbReference type="PROSITE" id="PS01131">
    <property type="entry name" value="RRNA_A_DIMETH"/>
    <property type="match status" value="1"/>
</dbReference>
<dbReference type="InterPro" id="IPR001737">
    <property type="entry name" value="KsgA/Erm"/>
</dbReference>
<dbReference type="GO" id="GO:0003723">
    <property type="term" value="F:RNA binding"/>
    <property type="evidence" value="ECO:0007669"/>
    <property type="project" value="UniProtKB-UniRule"/>
</dbReference>
<keyword evidence="6 7" id="KW-0694">RNA-binding</keyword>
<dbReference type="InterPro" id="IPR023165">
    <property type="entry name" value="rRNA_Ade_diMease-like_C"/>
</dbReference>
<dbReference type="EMBL" id="LRRD01000027">
    <property type="protein sequence ID" value="KXW58023.1"/>
    <property type="molecule type" value="Genomic_DNA"/>
</dbReference>
<dbReference type="GO" id="GO:0005829">
    <property type="term" value="C:cytosol"/>
    <property type="evidence" value="ECO:0007669"/>
    <property type="project" value="TreeGrafter"/>
</dbReference>
<evidence type="ECO:0000256" key="6">
    <source>
        <dbReference type="ARBA" id="ARBA00022884"/>
    </source>
</evidence>
<evidence type="ECO:0000313" key="11">
    <source>
        <dbReference type="Proteomes" id="UP000075653"/>
    </source>
</evidence>
<dbReference type="NCBIfam" id="TIGR00755">
    <property type="entry name" value="ksgA"/>
    <property type="match status" value="1"/>
</dbReference>
<dbReference type="SMART" id="SM00650">
    <property type="entry name" value="rADc"/>
    <property type="match status" value="1"/>
</dbReference>
<dbReference type="PROSITE" id="PS51689">
    <property type="entry name" value="SAM_RNA_A_N6_MT"/>
    <property type="match status" value="1"/>
</dbReference>
<dbReference type="STRING" id="1789004.FEMY_14200"/>
<dbReference type="AlphaFoldDB" id="A0A149VXR3"/>
<keyword evidence="3 7" id="KW-0489">Methyltransferase</keyword>
<comment type="function">
    <text evidence="7">Specifically dimethylates two adjacent adenosines (A1518 and A1519) in the loop of a conserved hairpin near the 3'-end of 16S rRNA in the 30S particle. May play a critical role in biogenesis of 30S subunits.</text>
</comment>
<dbReference type="EC" id="2.1.1.182" evidence="7"/>
<dbReference type="PANTHER" id="PTHR11727:SF7">
    <property type="entry name" value="DIMETHYLADENOSINE TRANSFERASE-RELATED"/>
    <property type="match status" value="1"/>
</dbReference>
<comment type="catalytic activity">
    <reaction evidence="7">
        <text>adenosine(1518)/adenosine(1519) in 16S rRNA + 4 S-adenosyl-L-methionine = N(6)-dimethyladenosine(1518)/N(6)-dimethyladenosine(1519) in 16S rRNA + 4 S-adenosyl-L-homocysteine + 4 H(+)</text>
        <dbReference type="Rhea" id="RHEA:19609"/>
        <dbReference type="Rhea" id="RHEA-COMP:10232"/>
        <dbReference type="Rhea" id="RHEA-COMP:10233"/>
        <dbReference type="ChEBI" id="CHEBI:15378"/>
        <dbReference type="ChEBI" id="CHEBI:57856"/>
        <dbReference type="ChEBI" id="CHEBI:59789"/>
        <dbReference type="ChEBI" id="CHEBI:74411"/>
        <dbReference type="ChEBI" id="CHEBI:74493"/>
        <dbReference type="EC" id="2.1.1.182"/>
    </reaction>
</comment>
<dbReference type="GO" id="GO:0052908">
    <property type="term" value="F:16S rRNA (adenine(1518)-N(6)/adenine(1519)-N(6))-dimethyltransferase activity"/>
    <property type="evidence" value="ECO:0007669"/>
    <property type="project" value="UniProtKB-EC"/>
</dbReference>
<feature type="binding site" evidence="7 8">
    <location>
        <position position="15"/>
    </location>
    <ligand>
        <name>S-adenosyl-L-methionine</name>
        <dbReference type="ChEBI" id="CHEBI:59789"/>
    </ligand>
</feature>
<sequence>MNPSTHRARKRFGQHFLTDEGIIEGILRLLAPAPTDKIIEIGPGLGALTLPLLERGMTLTLIELDRDLVERWRRHPAQDRLTVVPQDVLTVDFAQFGNAWRLLGNLPYNISTPLLFHLIPHAAALKDALFMLQKEVVDRLVAAPDTSDYGRLSVMLQYHFHMEALLEVPPQAFTPPPKVDSAMVRLIPKLPHERPECNPVALSRVVAQAFSQRRKMLRSTLKGTLPADGWDALGIDPQRRAETLSLEEFCQLSKVFNAPRDFPENS</sequence>
<dbReference type="InterPro" id="IPR029063">
    <property type="entry name" value="SAM-dependent_MTases_sf"/>
</dbReference>
<name>A0A149VXR3_9PROT</name>
<accession>A0A149VXR3</accession>
<protein>
    <recommendedName>
        <fullName evidence="7">Ribosomal RNA small subunit methyltransferase A</fullName>
        <ecNumber evidence="7">2.1.1.182</ecNumber>
    </recommendedName>
    <alternativeName>
        <fullName evidence="7">16S rRNA (adenine(1518)-N(6)/adenine(1519)-N(6))-dimethyltransferase</fullName>
    </alternativeName>
    <alternativeName>
        <fullName evidence="7">16S rRNA dimethyladenosine transferase</fullName>
    </alternativeName>
    <alternativeName>
        <fullName evidence="7">16S rRNA dimethylase</fullName>
    </alternativeName>
    <alternativeName>
        <fullName evidence="7">S-adenosylmethionine-6-N', N'-adenosyl(rRNA) dimethyltransferase</fullName>
    </alternativeName>
</protein>
<evidence type="ECO:0000256" key="8">
    <source>
        <dbReference type="PROSITE-ProRule" id="PRU01026"/>
    </source>
</evidence>
<comment type="similarity">
    <text evidence="7">Belongs to the class I-like SAM-binding methyltransferase superfamily. rRNA adenine N(6)-methyltransferase family. RsmA subfamily.</text>
</comment>
<dbReference type="FunFam" id="1.10.8.100:FF:000001">
    <property type="entry name" value="Ribosomal RNA small subunit methyltransferase A"/>
    <property type="match status" value="1"/>
</dbReference>
<dbReference type="Proteomes" id="UP000075653">
    <property type="component" value="Unassembled WGS sequence"/>
</dbReference>
<feature type="binding site" evidence="7 8">
    <location>
        <position position="87"/>
    </location>
    <ligand>
        <name>S-adenosyl-L-methionine</name>
        <dbReference type="ChEBI" id="CHEBI:59789"/>
    </ligand>
</feature>
<evidence type="ECO:0000313" key="10">
    <source>
        <dbReference type="EMBL" id="KXW58023.1"/>
    </source>
</evidence>
<gene>
    <name evidence="7 10" type="primary">rsmA</name>
    <name evidence="7" type="synonym">ksgA</name>
    <name evidence="10" type="ORF">FEMY_14200</name>
</gene>
<dbReference type="Pfam" id="PF00398">
    <property type="entry name" value="RrnaAD"/>
    <property type="match status" value="1"/>
</dbReference>
<comment type="subcellular location">
    <subcellularLocation>
        <location evidence="7">Cytoplasm</location>
    </subcellularLocation>
</comment>
<feature type="binding site" evidence="7 8">
    <location>
        <position position="17"/>
    </location>
    <ligand>
        <name>S-adenosyl-L-methionine</name>
        <dbReference type="ChEBI" id="CHEBI:59789"/>
    </ligand>
</feature>
<feature type="binding site" evidence="7 8">
    <location>
        <position position="105"/>
    </location>
    <ligand>
        <name>S-adenosyl-L-methionine</name>
        <dbReference type="ChEBI" id="CHEBI:59789"/>
    </ligand>
</feature>
<keyword evidence="4 7" id="KW-0808">Transferase</keyword>
<dbReference type="Gene3D" id="1.10.8.100">
    <property type="entry name" value="Ribosomal RNA adenine dimethylase-like, domain 2"/>
    <property type="match status" value="1"/>
</dbReference>
<dbReference type="Gene3D" id="3.40.50.150">
    <property type="entry name" value="Vaccinia Virus protein VP39"/>
    <property type="match status" value="1"/>
</dbReference>
<dbReference type="PATRIC" id="fig|1789004.3.peg.1440"/>
<dbReference type="InterPro" id="IPR020596">
    <property type="entry name" value="rRNA_Ade_Mease_Trfase_CS"/>
</dbReference>
<feature type="binding site" evidence="7 8">
    <location>
        <position position="63"/>
    </location>
    <ligand>
        <name>S-adenosyl-L-methionine</name>
        <dbReference type="ChEBI" id="CHEBI:59789"/>
    </ligand>
</feature>
<dbReference type="SUPFAM" id="SSF53335">
    <property type="entry name" value="S-adenosyl-L-methionine-dependent methyltransferases"/>
    <property type="match status" value="1"/>
</dbReference>
<comment type="caution">
    <text evidence="10">The sequence shown here is derived from an EMBL/GenBank/DDBJ whole genome shotgun (WGS) entry which is preliminary data.</text>
</comment>
<evidence type="ECO:0000256" key="3">
    <source>
        <dbReference type="ARBA" id="ARBA00022603"/>
    </source>
</evidence>
<evidence type="ECO:0000256" key="1">
    <source>
        <dbReference type="ARBA" id="ARBA00022490"/>
    </source>
</evidence>
<feature type="binding site" evidence="7 8">
    <location>
        <position position="42"/>
    </location>
    <ligand>
        <name>S-adenosyl-L-methionine</name>
        <dbReference type="ChEBI" id="CHEBI:59789"/>
    </ligand>
</feature>
<evidence type="ECO:0000256" key="7">
    <source>
        <dbReference type="HAMAP-Rule" id="MF_00607"/>
    </source>
</evidence>
<reference evidence="10 11" key="1">
    <citation type="submission" date="2016-01" db="EMBL/GenBank/DDBJ databases">
        <title>Genome sequence of the acidophilic iron oxidising Ferrovum strain Z-31.</title>
        <authorList>
            <person name="Poehlein A."/>
            <person name="Ullrich S.R."/>
            <person name="Schloemann M."/>
            <person name="Muehling M."/>
            <person name="Daniel R."/>
        </authorList>
    </citation>
    <scope>NUCLEOTIDE SEQUENCE [LARGE SCALE GENOMIC DNA]</scope>
    <source>
        <strain evidence="10 11">Z-31</strain>
    </source>
</reference>
<keyword evidence="5 7" id="KW-0949">S-adenosyl-L-methionine</keyword>
<keyword evidence="11" id="KW-1185">Reference proteome</keyword>
<feature type="domain" description="Ribosomal RNA adenine methylase transferase N-terminal" evidence="9">
    <location>
        <begin position="22"/>
        <end position="190"/>
    </location>
</feature>
<keyword evidence="2 7" id="KW-0698">rRNA processing</keyword>
<evidence type="ECO:0000256" key="2">
    <source>
        <dbReference type="ARBA" id="ARBA00022552"/>
    </source>
</evidence>
<dbReference type="PANTHER" id="PTHR11727">
    <property type="entry name" value="DIMETHYLADENOSINE TRANSFERASE"/>
    <property type="match status" value="1"/>
</dbReference>
<dbReference type="HAMAP" id="MF_00607">
    <property type="entry name" value="16SrRNA_methyltr_A"/>
    <property type="match status" value="1"/>
</dbReference>
<organism evidence="10 11">
    <name type="scientific">Ferrovum myxofaciens</name>
    <dbReference type="NCBI Taxonomy" id="416213"/>
    <lineage>
        <taxon>Bacteria</taxon>
        <taxon>Pseudomonadati</taxon>
        <taxon>Pseudomonadota</taxon>
        <taxon>Betaproteobacteria</taxon>
        <taxon>Ferrovales</taxon>
        <taxon>Ferrovaceae</taxon>
        <taxon>Ferrovum</taxon>
    </lineage>
</organism>
<evidence type="ECO:0000256" key="4">
    <source>
        <dbReference type="ARBA" id="ARBA00022679"/>
    </source>
</evidence>
<dbReference type="InterPro" id="IPR020598">
    <property type="entry name" value="rRNA_Ade_methylase_Trfase_N"/>
</dbReference>
<evidence type="ECO:0000256" key="5">
    <source>
        <dbReference type="ARBA" id="ARBA00022691"/>
    </source>
</evidence>
<evidence type="ECO:0000259" key="9">
    <source>
        <dbReference type="SMART" id="SM00650"/>
    </source>
</evidence>
<dbReference type="InterPro" id="IPR011530">
    <property type="entry name" value="rRNA_adenine_dimethylase"/>
</dbReference>
<dbReference type="CDD" id="cd02440">
    <property type="entry name" value="AdoMet_MTases"/>
    <property type="match status" value="1"/>
</dbReference>
<dbReference type="RefSeq" id="WP_062188106.1">
    <property type="nucleotide sequence ID" value="NZ_CP149475.1"/>
</dbReference>
<proteinExistence type="inferred from homology"/>
<keyword evidence="1 7" id="KW-0963">Cytoplasm</keyword>